<evidence type="ECO:0000256" key="1">
    <source>
        <dbReference type="SAM" id="MobiDB-lite"/>
    </source>
</evidence>
<dbReference type="PANTHER" id="PTHR13233">
    <property type="entry name" value="MICROSPHERULE PROTEIN 1"/>
    <property type="match status" value="1"/>
</dbReference>
<gene>
    <name evidence="2" type="ORF">HYH02_003511</name>
</gene>
<evidence type="ECO:0008006" key="4">
    <source>
        <dbReference type="Google" id="ProtNLM"/>
    </source>
</evidence>
<dbReference type="OrthoDB" id="10262769at2759"/>
<accession>A0A836B9F2</accession>
<organism evidence="2 3">
    <name type="scientific">Chlamydomonas schloesseri</name>
    <dbReference type="NCBI Taxonomy" id="2026947"/>
    <lineage>
        <taxon>Eukaryota</taxon>
        <taxon>Viridiplantae</taxon>
        <taxon>Chlorophyta</taxon>
        <taxon>core chlorophytes</taxon>
        <taxon>Chlorophyceae</taxon>
        <taxon>CS clade</taxon>
        <taxon>Chlamydomonadales</taxon>
        <taxon>Chlamydomonadaceae</taxon>
        <taxon>Chlamydomonas</taxon>
    </lineage>
</organism>
<dbReference type="EMBL" id="JAEHOD010000007">
    <property type="protein sequence ID" value="KAG2451731.1"/>
    <property type="molecule type" value="Genomic_DNA"/>
</dbReference>
<evidence type="ECO:0000313" key="3">
    <source>
        <dbReference type="Proteomes" id="UP000613740"/>
    </source>
</evidence>
<feature type="region of interest" description="Disordered" evidence="1">
    <location>
        <begin position="1"/>
        <end position="33"/>
    </location>
</feature>
<sequence>METPANLALEAGRPAKRAKTEEEPGALSSLPELEGIRQSDTQLAYLQAQLAATEALYSAYEEELHGLAGQLKGVKQAHLKAGKPLWKEGAEPQAGSAVGAGTGTGVGTAPADAATFSDLEEEVLLQPEEAEGAPAEAAAAAAAAAAGADAPGAASAGAGSQALPLVPLPERLAALEASCSAISQEDMEAQGAVGCLAGRSGRYYLRSTAVTLGRATDTKGDVDVDLAPEEAAAAAAAAAAASGRAEGAGTGAAAAAAAAGAGQAGAPGAGGRGGGHASAAGATQPPPHSVSRRQALLRLGPDGQFRLTNMGRQAVVVNDLPLPQGHTVCLPHLSLIEIGGSSSSSSGSSKGVRLLFLANLAAVGRVVRRSSALVL</sequence>
<protein>
    <recommendedName>
        <fullName evidence="4">FHA domain-containing protein</fullName>
    </recommendedName>
</protein>
<dbReference type="GO" id="GO:0002151">
    <property type="term" value="F:G-quadruplex RNA binding"/>
    <property type="evidence" value="ECO:0007669"/>
    <property type="project" value="InterPro"/>
</dbReference>
<comment type="caution">
    <text evidence="2">The sequence shown here is derived from an EMBL/GenBank/DDBJ whole genome shotgun (WGS) entry which is preliminary data.</text>
</comment>
<feature type="region of interest" description="Disordered" evidence="1">
    <location>
        <begin position="262"/>
        <end position="291"/>
    </location>
</feature>
<dbReference type="SUPFAM" id="SSF49879">
    <property type="entry name" value="SMAD/FHA domain"/>
    <property type="match status" value="1"/>
</dbReference>
<dbReference type="GO" id="GO:0044545">
    <property type="term" value="C:NSL complex"/>
    <property type="evidence" value="ECO:0007669"/>
    <property type="project" value="TreeGrafter"/>
</dbReference>
<reference evidence="2" key="1">
    <citation type="journal article" date="2020" name="bioRxiv">
        <title>Comparative genomics of Chlamydomonas.</title>
        <authorList>
            <person name="Craig R.J."/>
            <person name="Hasan A.R."/>
            <person name="Ness R.W."/>
            <person name="Keightley P.D."/>
        </authorList>
    </citation>
    <scope>NUCLEOTIDE SEQUENCE</scope>
    <source>
        <strain evidence="2">CCAP 11/173</strain>
    </source>
</reference>
<evidence type="ECO:0000313" key="2">
    <source>
        <dbReference type="EMBL" id="KAG2451731.1"/>
    </source>
</evidence>
<feature type="compositionally biased region" description="Gly residues" evidence="1">
    <location>
        <begin position="262"/>
        <end position="276"/>
    </location>
</feature>
<proteinExistence type="predicted"/>
<dbReference type="InterPro" id="IPR008984">
    <property type="entry name" value="SMAD_FHA_dom_sf"/>
</dbReference>
<dbReference type="GO" id="GO:0045944">
    <property type="term" value="P:positive regulation of transcription by RNA polymerase II"/>
    <property type="evidence" value="ECO:0007669"/>
    <property type="project" value="TreeGrafter"/>
</dbReference>
<dbReference type="InterPro" id="IPR037912">
    <property type="entry name" value="MCRS1"/>
</dbReference>
<dbReference type="Proteomes" id="UP000613740">
    <property type="component" value="Unassembled WGS sequence"/>
</dbReference>
<dbReference type="GO" id="GO:0031011">
    <property type="term" value="C:Ino80 complex"/>
    <property type="evidence" value="ECO:0007669"/>
    <property type="project" value="InterPro"/>
</dbReference>
<name>A0A836B9F2_9CHLO</name>
<dbReference type="GO" id="GO:0071339">
    <property type="term" value="C:MLL1 complex"/>
    <property type="evidence" value="ECO:0007669"/>
    <property type="project" value="InterPro"/>
</dbReference>
<dbReference type="AlphaFoldDB" id="A0A836B9F2"/>
<keyword evidence="3" id="KW-1185">Reference proteome</keyword>
<dbReference type="PANTHER" id="PTHR13233:SF0">
    <property type="entry name" value="MICROSPHERULE PROTEIN 1"/>
    <property type="match status" value="1"/>
</dbReference>